<keyword evidence="3" id="KW-0804">Transcription</keyword>
<evidence type="ECO:0000313" key="6">
    <source>
        <dbReference type="EMBL" id="AGM31200.1"/>
    </source>
</evidence>
<proteinExistence type="predicted"/>
<dbReference type="SMART" id="SM00345">
    <property type="entry name" value="HTH_GNTR"/>
    <property type="match status" value="1"/>
</dbReference>
<dbReference type="GO" id="GO:0003677">
    <property type="term" value="F:DNA binding"/>
    <property type="evidence" value="ECO:0007669"/>
    <property type="project" value="UniProtKB-KW"/>
</dbReference>
<dbReference type="Pfam" id="PF00392">
    <property type="entry name" value="GntR"/>
    <property type="match status" value="1"/>
</dbReference>
<dbReference type="PANTHER" id="PTHR43537">
    <property type="entry name" value="TRANSCRIPTIONAL REGULATOR, GNTR FAMILY"/>
    <property type="match status" value="1"/>
</dbReference>
<evidence type="ECO:0000259" key="5">
    <source>
        <dbReference type="PROSITE" id="PS50949"/>
    </source>
</evidence>
<dbReference type="SMART" id="SM00895">
    <property type="entry name" value="FCD"/>
    <property type="match status" value="1"/>
</dbReference>
<reference evidence="6 7" key="1">
    <citation type="journal article" date="2013" name="Genome Announc.">
        <title>Complete Genome Sequence of Mycobacterium massiliense Clinical Strain Asan 50594, Belonging to the Type II Genotype.</title>
        <authorList>
            <person name="Kim B.J."/>
            <person name="Kim B.R."/>
            <person name="Hong S.H."/>
            <person name="Seok S.H."/>
            <person name="Kook Y.H."/>
            <person name="Kim B.J."/>
        </authorList>
    </citation>
    <scope>NUCLEOTIDE SEQUENCE [LARGE SCALE GENOMIC DNA]</scope>
    <source>
        <strain evidence="6 7">50594</strain>
    </source>
</reference>
<evidence type="ECO:0000256" key="2">
    <source>
        <dbReference type="ARBA" id="ARBA00023125"/>
    </source>
</evidence>
<dbReference type="PANTHER" id="PTHR43537:SF24">
    <property type="entry name" value="GLUCONATE OPERON TRANSCRIPTIONAL REPRESSOR"/>
    <property type="match status" value="1"/>
</dbReference>
<sequence>MQERHHTGKWQADRMNAPRARTREIRRPQLSEEVAGRLRAAIMTGDLRPGEYIRMDETAAQLGVSVTPVREALLTLRGEGMVDAVPHRGYAVAALSRKDVEDIFALQSHLAVELAKAAAARITPEQADALAELNDALRNATSPDQVIWAEFEFHRLLNHVADRPKLAWFLLQAVRYTPHQLFAEDASWIVPTTETHDKLIAALRAGDIAEVIAQTEVQFIDGARRLIEYLDRTGMWSQD</sequence>
<dbReference type="Gene3D" id="1.10.10.10">
    <property type="entry name" value="Winged helix-like DNA-binding domain superfamily/Winged helix DNA-binding domain"/>
    <property type="match status" value="1"/>
</dbReference>
<name>A0AB33AH81_9MYCO</name>
<dbReference type="GO" id="GO:0003700">
    <property type="term" value="F:DNA-binding transcription factor activity"/>
    <property type="evidence" value="ECO:0007669"/>
    <property type="project" value="InterPro"/>
</dbReference>
<feature type="domain" description="HTH gntR-type" evidence="5">
    <location>
        <begin position="28"/>
        <end position="95"/>
    </location>
</feature>
<dbReference type="Gene3D" id="1.20.120.530">
    <property type="entry name" value="GntR ligand-binding domain-like"/>
    <property type="match status" value="1"/>
</dbReference>
<feature type="region of interest" description="Disordered" evidence="4">
    <location>
        <begin position="1"/>
        <end position="20"/>
    </location>
</feature>
<evidence type="ECO:0000313" key="7">
    <source>
        <dbReference type="Proteomes" id="UP000013961"/>
    </source>
</evidence>
<evidence type="ECO:0000256" key="4">
    <source>
        <dbReference type="SAM" id="MobiDB-lite"/>
    </source>
</evidence>
<dbReference type="InterPro" id="IPR008920">
    <property type="entry name" value="TF_FadR/GntR_C"/>
</dbReference>
<dbReference type="SUPFAM" id="SSF46785">
    <property type="entry name" value="Winged helix' DNA-binding domain"/>
    <property type="match status" value="1"/>
</dbReference>
<gene>
    <name evidence="6" type="ORF">MASS_4598</name>
</gene>
<dbReference type="InterPro" id="IPR036388">
    <property type="entry name" value="WH-like_DNA-bd_sf"/>
</dbReference>
<organism evidence="6 7">
    <name type="scientific">Mycobacteroides abscessus subsp. bolletii 50594</name>
    <dbReference type="NCBI Taxonomy" id="1303024"/>
    <lineage>
        <taxon>Bacteria</taxon>
        <taxon>Bacillati</taxon>
        <taxon>Actinomycetota</taxon>
        <taxon>Actinomycetes</taxon>
        <taxon>Mycobacteriales</taxon>
        <taxon>Mycobacteriaceae</taxon>
        <taxon>Mycobacteroides</taxon>
        <taxon>Mycobacteroides abscessus</taxon>
    </lineage>
</organism>
<evidence type="ECO:0000256" key="3">
    <source>
        <dbReference type="ARBA" id="ARBA00023163"/>
    </source>
</evidence>
<dbReference type="Pfam" id="PF07729">
    <property type="entry name" value="FCD"/>
    <property type="match status" value="1"/>
</dbReference>
<evidence type="ECO:0000256" key="1">
    <source>
        <dbReference type="ARBA" id="ARBA00023015"/>
    </source>
</evidence>
<dbReference type="SUPFAM" id="SSF48008">
    <property type="entry name" value="GntR ligand-binding domain-like"/>
    <property type="match status" value="1"/>
</dbReference>
<accession>A0AB33AH81</accession>
<keyword evidence="1" id="KW-0805">Transcription regulation</keyword>
<dbReference type="CDD" id="cd07377">
    <property type="entry name" value="WHTH_GntR"/>
    <property type="match status" value="1"/>
</dbReference>
<dbReference type="InterPro" id="IPR011711">
    <property type="entry name" value="GntR_C"/>
</dbReference>
<dbReference type="AlphaFoldDB" id="A0AB33AH81"/>
<protein>
    <submittedName>
        <fullName evidence="6">GntR family transcriptional regulatory protein</fullName>
    </submittedName>
</protein>
<dbReference type="InterPro" id="IPR036390">
    <property type="entry name" value="WH_DNA-bd_sf"/>
</dbReference>
<keyword evidence="2" id="KW-0238">DNA-binding</keyword>
<dbReference type="Proteomes" id="UP000013961">
    <property type="component" value="Chromosome"/>
</dbReference>
<dbReference type="KEGG" id="mabb:MASS_4598"/>
<dbReference type="InterPro" id="IPR000524">
    <property type="entry name" value="Tscrpt_reg_HTH_GntR"/>
</dbReference>
<dbReference type="PROSITE" id="PS50949">
    <property type="entry name" value="HTH_GNTR"/>
    <property type="match status" value="1"/>
</dbReference>
<dbReference type="EMBL" id="CP004374">
    <property type="protein sequence ID" value="AGM31200.1"/>
    <property type="molecule type" value="Genomic_DNA"/>
</dbReference>